<evidence type="ECO:0000313" key="3">
    <source>
        <dbReference type="Proteomes" id="UP000500843"/>
    </source>
</evidence>
<dbReference type="RefSeq" id="WP_004360954.1">
    <property type="nucleotide sequence ID" value="NZ_CP054011.1"/>
</dbReference>
<organism evidence="2 3">
    <name type="scientific">Prevotella melaninogenica</name>
    <dbReference type="NCBI Taxonomy" id="28132"/>
    <lineage>
        <taxon>Bacteria</taxon>
        <taxon>Pseudomonadati</taxon>
        <taxon>Bacteroidota</taxon>
        <taxon>Bacteroidia</taxon>
        <taxon>Bacteroidales</taxon>
        <taxon>Prevotellaceae</taxon>
        <taxon>Prevotella</taxon>
    </lineage>
</organism>
<dbReference type="InterPro" id="IPR036890">
    <property type="entry name" value="HATPase_C_sf"/>
</dbReference>
<dbReference type="SUPFAM" id="SSF55874">
    <property type="entry name" value="ATPase domain of HSP90 chaperone/DNA topoisomerase II/histidine kinase"/>
    <property type="match status" value="1"/>
</dbReference>
<reference evidence="2 3" key="1">
    <citation type="submission" date="2020-05" db="EMBL/GenBank/DDBJ databases">
        <title>FDA dAtabase for Regulatory Grade micrObial Sequences (FDA-ARGOS): Supporting development and validation of Infectious Disease Dx tests.</title>
        <authorList>
            <person name="Moreno J."/>
            <person name="Tallon L."/>
            <person name="Sadzewicz L."/>
            <person name="Zhao X."/>
            <person name="Vavikolanu K."/>
            <person name="Mehta A."/>
            <person name="Aluvathingal J."/>
            <person name="Nadendla S."/>
            <person name="Myers T."/>
            <person name="Yan Y."/>
            <person name="Sichtig H."/>
        </authorList>
    </citation>
    <scope>NUCLEOTIDE SEQUENCE [LARGE SCALE GENOMIC DNA]</scope>
    <source>
        <strain evidence="2 3">FDAARGOS_760</strain>
    </source>
</reference>
<dbReference type="Pfam" id="PF13020">
    <property type="entry name" value="NOV_C"/>
    <property type="match status" value="1"/>
</dbReference>
<proteinExistence type="predicted"/>
<evidence type="ECO:0000259" key="1">
    <source>
        <dbReference type="Pfam" id="PF13020"/>
    </source>
</evidence>
<name>A0A7D4GTE8_9BACT</name>
<evidence type="ECO:0000313" key="2">
    <source>
        <dbReference type="EMBL" id="QKH89411.1"/>
    </source>
</evidence>
<gene>
    <name evidence="2" type="ORF">FIU21_10955</name>
</gene>
<dbReference type="EMBL" id="CP054011">
    <property type="protein sequence ID" value="QKH89411.1"/>
    <property type="molecule type" value="Genomic_DNA"/>
</dbReference>
<dbReference type="InterPro" id="IPR024975">
    <property type="entry name" value="NOV_C"/>
</dbReference>
<dbReference type="AlphaFoldDB" id="A0A7D4GTE8"/>
<accession>A0A7D4GTE8</accession>
<sequence>MIEENLSPEERWQRNEKDRLEYENYCNKIIQGLEELDENSGERALWELIQNARDQRLNEDADVLIKIELTESELIFSHHGKPFDYTSFRALVKQDSSKDRKGAKQVGKYGTGFMTTHAFNRLVHVTAPYIVKRGKDDISGYFQIENFHLDRTMVDTVEGPYKMKEQLDIVEDFCKQELLNSIINDTTSFRYELTRKQIGQVSAQLSNAISLLPFVMVINSNITQVEVIDYHSNKRYVYTKETDPNPKLLKDKVWKEHTDIVYLNDSSQVSSFCCKSLRSEKGDIIIIPPFPSSCGSIENIPSLFLWFPLLGTENFGVNFIFHSERFYPVEKRNNIMLPGSTGIKQEKGGLNREVLVEMMNMIFDYYGNPENAKMLSRSMCKVAFPVANDDEETQKFYQDMQALWIAQVPYWKSIPVGGQFVCISDTRVKLLHPDFFERLTEEQKVEYEQTLASYALLPKNSDGNSYLMPSEDLIAWSETVNRWGCNRDNEFFITVKDVCETIKTKGQDLHKFLKLMKDSKNETVMDAYALLPNRKGELRIKKMLYHGEFMSDEVYNLVSGVMGDEAKKIYDKSFLDITNVNPYSRADLQKDITANIGNLRKQTLNTENHVLTGEELTALINFCSASHQEAFNNQRGRMMPILCQFYDRPFSMILTDKFREEEEEEFYKAAMNFLLDYTLNIISQKNSTWVKNNKSWLQEFLTEYAPNKNEDRKKKLNDYGVLPNQNNELCLISDLRKNAGSEELVDIYRTIFNKDLKNDWIDSNFESIVTLFEDKPEDIANKIEKALVEDMRQENINERKFQKVVREIILKINRDKKWESWFGQINEKKATYTFSMKSGESQEHLFALMDLSDNDLERLATLKDKVSMSELLDNMERMKELDDERTSKFNFCLQIGKYIENEIRSSLEEQLVSVVTRKRIDENLTVDDIQNGQDIIVKVKHGNEEKNIYFIEVKAKWNFEVDKYAHMSTNQLKMAAEHPDCYALCCVDLTDREKINLPPDSGEGYVKEHIQDIIANTRVHLKIGEELSDIMTPIIAAENDKTELKMRIGGYRSNITKRAFQSGKPFEELVKEILNKINLL</sequence>
<protein>
    <submittedName>
        <fullName evidence="2">DUF3883 domain-containing protein</fullName>
    </submittedName>
</protein>
<feature type="domain" description="Protein NO VEIN C-terminal" evidence="1">
    <location>
        <begin position="929"/>
        <end position="988"/>
    </location>
</feature>
<dbReference type="Proteomes" id="UP000500843">
    <property type="component" value="Chromosome 2"/>
</dbReference>
<dbReference type="NCBIfam" id="NF047352">
    <property type="entry name" value="P_loop_sacsin"/>
    <property type="match status" value="1"/>
</dbReference>